<feature type="compositionally biased region" description="Low complexity" evidence="1">
    <location>
        <begin position="47"/>
        <end position="64"/>
    </location>
</feature>
<proteinExistence type="predicted"/>
<dbReference type="AlphaFoldDB" id="G0U480"/>
<sequence length="400" mass="43691">MRLMCGNQTTWRPLLCRAARAWHLLPFRQSRCFSCAPGSKTSDEADQLSGQQSDGVSSGQQSSFGSGDLEGKAMAVLCRVFQSHPSALRLHHEMTKCIACGEAEQAADLASVLANVVKRVSLSAEARQNACAQPAQGVSSSTLNKATSPDDTMPVATLEDVNFSIESVRRSLSSASSDWAIKAFIDGESDTKNQTTLGDGVLPTAVNHHNAPFWKRPDALRVTLLETAFEMGLSDGDDDPLKPGSSEAEAVEKQRMALLDAYLTREGKRWGQQKAAVGRVVLTTAKRLGIVPENIHTAQRVDGERFPDTRHDRFNVLKHCNLIVRGECPEVMELQCNTGSNGSEVHAAATAELEVLARRMEERGTPLSPIEKEMALYELVITKNRVRYVVGLHRELQIAL</sequence>
<name>G0U480_TRYVY</name>
<reference evidence="2" key="1">
    <citation type="journal article" date="2012" name="Proc. Natl. Acad. Sci. U.S.A.">
        <title>Antigenic diversity is generated by distinct evolutionary mechanisms in African trypanosome species.</title>
        <authorList>
            <person name="Jackson A.P."/>
            <person name="Berry A."/>
            <person name="Aslett M."/>
            <person name="Allison H.C."/>
            <person name="Burton P."/>
            <person name="Vavrova-Anderson J."/>
            <person name="Brown R."/>
            <person name="Browne H."/>
            <person name="Corton N."/>
            <person name="Hauser H."/>
            <person name="Gamble J."/>
            <person name="Gilderthorp R."/>
            <person name="Marcello L."/>
            <person name="McQuillan J."/>
            <person name="Otto T.D."/>
            <person name="Quail M.A."/>
            <person name="Sanders M.J."/>
            <person name="van Tonder A."/>
            <person name="Ginger M.L."/>
            <person name="Field M.C."/>
            <person name="Barry J.D."/>
            <person name="Hertz-Fowler C."/>
            <person name="Berriman M."/>
        </authorList>
    </citation>
    <scope>NUCLEOTIDE SEQUENCE</scope>
    <source>
        <strain evidence="2">Y486</strain>
    </source>
</reference>
<protein>
    <submittedName>
        <fullName evidence="2">Uncharacterized protein</fullName>
    </submittedName>
</protein>
<feature type="compositionally biased region" description="Polar residues" evidence="1">
    <location>
        <begin position="136"/>
        <end position="150"/>
    </location>
</feature>
<dbReference type="EMBL" id="HE573026">
    <property type="protein sequence ID" value="CCC52243.1"/>
    <property type="molecule type" value="Genomic_DNA"/>
</dbReference>
<evidence type="ECO:0000256" key="1">
    <source>
        <dbReference type="SAM" id="MobiDB-lite"/>
    </source>
</evidence>
<gene>
    <name evidence="2" type="ORF">TVY486_1012860</name>
</gene>
<dbReference type="VEuPathDB" id="TriTrypDB:TvY486_1012860"/>
<organism evidence="2">
    <name type="scientific">Trypanosoma vivax (strain Y486)</name>
    <dbReference type="NCBI Taxonomy" id="1055687"/>
    <lineage>
        <taxon>Eukaryota</taxon>
        <taxon>Discoba</taxon>
        <taxon>Euglenozoa</taxon>
        <taxon>Kinetoplastea</taxon>
        <taxon>Metakinetoplastina</taxon>
        <taxon>Trypanosomatida</taxon>
        <taxon>Trypanosomatidae</taxon>
        <taxon>Trypanosoma</taxon>
        <taxon>Duttonella</taxon>
    </lineage>
</organism>
<feature type="region of interest" description="Disordered" evidence="1">
    <location>
        <begin position="131"/>
        <end position="153"/>
    </location>
</feature>
<evidence type="ECO:0000313" key="2">
    <source>
        <dbReference type="EMBL" id="CCC52243.1"/>
    </source>
</evidence>
<accession>G0U480</accession>
<feature type="region of interest" description="Disordered" evidence="1">
    <location>
        <begin position="43"/>
        <end position="64"/>
    </location>
</feature>